<dbReference type="GO" id="GO:0003700">
    <property type="term" value="F:DNA-binding transcription factor activity"/>
    <property type="evidence" value="ECO:0007669"/>
    <property type="project" value="InterPro"/>
</dbReference>
<gene>
    <name evidence="6" type="ORF">C7380_106125</name>
</gene>
<proteinExistence type="predicted"/>
<feature type="domain" description="HTH rpiR-type" evidence="4">
    <location>
        <begin position="1"/>
        <end position="76"/>
    </location>
</feature>
<dbReference type="GO" id="GO:1901135">
    <property type="term" value="P:carbohydrate derivative metabolic process"/>
    <property type="evidence" value="ECO:0007669"/>
    <property type="project" value="InterPro"/>
</dbReference>
<dbReference type="InterPro" id="IPR000281">
    <property type="entry name" value="HTH_RpiR"/>
</dbReference>
<evidence type="ECO:0000259" key="4">
    <source>
        <dbReference type="PROSITE" id="PS51071"/>
    </source>
</evidence>
<keyword evidence="3" id="KW-0804">Transcription</keyword>
<dbReference type="EMBL" id="QGGI01000006">
    <property type="protein sequence ID" value="PWJ95317.1"/>
    <property type="molecule type" value="Genomic_DNA"/>
</dbReference>
<keyword evidence="1" id="KW-0805">Transcription regulation</keyword>
<dbReference type="InterPro" id="IPR009057">
    <property type="entry name" value="Homeodomain-like_sf"/>
</dbReference>
<evidence type="ECO:0000256" key="1">
    <source>
        <dbReference type="ARBA" id="ARBA00023015"/>
    </source>
</evidence>
<dbReference type="InterPro" id="IPR001347">
    <property type="entry name" value="SIS_dom"/>
</dbReference>
<dbReference type="SUPFAM" id="SSF46689">
    <property type="entry name" value="Homeodomain-like"/>
    <property type="match status" value="1"/>
</dbReference>
<name>A0AA45HJ16_9BACT</name>
<dbReference type="SUPFAM" id="SSF53697">
    <property type="entry name" value="SIS domain"/>
    <property type="match status" value="1"/>
</dbReference>
<dbReference type="CDD" id="cd05013">
    <property type="entry name" value="SIS_RpiR"/>
    <property type="match status" value="1"/>
</dbReference>
<dbReference type="PANTHER" id="PTHR30514:SF1">
    <property type="entry name" value="HTH-TYPE TRANSCRIPTIONAL REGULATOR HEXR-RELATED"/>
    <property type="match status" value="1"/>
</dbReference>
<accession>A0AA45HJ16</accession>
<dbReference type="InterPro" id="IPR035472">
    <property type="entry name" value="RpiR-like_SIS"/>
</dbReference>
<dbReference type="Gene3D" id="1.10.10.10">
    <property type="entry name" value="Winged helix-like DNA-binding domain superfamily/Winged helix DNA-binding domain"/>
    <property type="match status" value="1"/>
</dbReference>
<dbReference type="PANTHER" id="PTHR30514">
    <property type="entry name" value="GLUCOKINASE"/>
    <property type="match status" value="1"/>
</dbReference>
<comment type="caution">
    <text evidence="6">The sequence shown here is derived from an EMBL/GenBank/DDBJ whole genome shotgun (WGS) entry which is preliminary data.</text>
</comment>
<evidence type="ECO:0000256" key="2">
    <source>
        <dbReference type="ARBA" id="ARBA00023125"/>
    </source>
</evidence>
<dbReference type="AlphaFoldDB" id="A0AA45HJ16"/>
<dbReference type="Pfam" id="PF01418">
    <property type="entry name" value="HTH_6"/>
    <property type="match status" value="1"/>
</dbReference>
<dbReference type="RefSeq" id="WP_109604562.1">
    <property type="nucleotide sequence ID" value="NZ_JAMHJO010000021.1"/>
</dbReference>
<dbReference type="Gene3D" id="3.40.50.10490">
    <property type="entry name" value="Glucose-6-phosphate isomerase like protein, domain 1"/>
    <property type="match status" value="1"/>
</dbReference>
<dbReference type="GO" id="GO:0097367">
    <property type="term" value="F:carbohydrate derivative binding"/>
    <property type="evidence" value="ECO:0007669"/>
    <property type="project" value="InterPro"/>
</dbReference>
<dbReference type="InterPro" id="IPR046348">
    <property type="entry name" value="SIS_dom_sf"/>
</dbReference>
<sequence>MVINKIKGIYKSLTKTEKKAADYIIQRPDDAIHYSITELGNWSGVSETTIYRLVKKIGYEGYQEFKIDLVKELSSPSMEVNQDKDIFESYHSKVSLIIDTINRNLDKNLIEEIANRIDNSNKIIILAVGRSYPVALDISLKLNSLGYIANAFSDPHMQVIVGANLSSKDTVIAVSHSGFIRDVFKSTEVAKNAGAYTIAITSGVRSPLSSVADKVLYTVADAPNENEFKETRIGEMFIFDLIYNVLLKKRNLKQHFENINKVIKTKKFDK</sequence>
<organism evidence="6 7">
    <name type="scientific">Oceanotoga teriensis</name>
    <dbReference type="NCBI Taxonomy" id="515440"/>
    <lineage>
        <taxon>Bacteria</taxon>
        <taxon>Thermotogati</taxon>
        <taxon>Thermotogota</taxon>
        <taxon>Thermotogae</taxon>
        <taxon>Petrotogales</taxon>
        <taxon>Petrotogaceae</taxon>
        <taxon>Oceanotoga</taxon>
    </lineage>
</organism>
<keyword evidence="7" id="KW-1185">Reference proteome</keyword>
<keyword evidence="2" id="KW-0238">DNA-binding</keyword>
<protein>
    <submittedName>
        <fullName evidence="6">RpiR family transcriptional regulator</fullName>
    </submittedName>
</protein>
<dbReference type="Pfam" id="PF01380">
    <property type="entry name" value="SIS"/>
    <property type="match status" value="1"/>
</dbReference>
<evidence type="ECO:0000256" key="3">
    <source>
        <dbReference type="ARBA" id="ARBA00023163"/>
    </source>
</evidence>
<dbReference type="InterPro" id="IPR047640">
    <property type="entry name" value="RpiR-like"/>
</dbReference>
<evidence type="ECO:0000313" key="6">
    <source>
        <dbReference type="EMBL" id="PWJ95317.1"/>
    </source>
</evidence>
<reference evidence="6 7" key="1">
    <citation type="submission" date="2018-05" db="EMBL/GenBank/DDBJ databases">
        <title>Genomic Encyclopedia of Type Strains, Phase IV (KMG-IV): sequencing the most valuable type-strain genomes for metagenomic binning, comparative biology and taxonomic classification.</title>
        <authorList>
            <person name="Goeker M."/>
        </authorList>
    </citation>
    <scope>NUCLEOTIDE SEQUENCE [LARGE SCALE GENOMIC DNA]</scope>
    <source>
        <strain evidence="6 7">DSM 24906</strain>
    </source>
</reference>
<dbReference type="PROSITE" id="PS51464">
    <property type="entry name" value="SIS"/>
    <property type="match status" value="1"/>
</dbReference>
<dbReference type="Proteomes" id="UP000245921">
    <property type="component" value="Unassembled WGS sequence"/>
</dbReference>
<dbReference type="GO" id="GO:0003677">
    <property type="term" value="F:DNA binding"/>
    <property type="evidence" value="ECO:0007669"/>
    <property type="project" value="UniProtKB-KW"/>
</dbReference>
<evidence type="ECO:0000259" key="5">
    <source>
        <dbReference type="PROSITE" id="PS51464"/>
    </source>
</evidence>
<feature type="domain" description="SIS" evidence="5">
    <location>
        <begin position="113"/>
        <end position="252"/>
    </location>
</feature>
<dbReference type="PROSITE" id="PS51071">
    <property type="entry name" value="HTH_RPIR"/>
    <property type="match status" value="1"/>
</dbReference>
<evidence type="ECO:0000313" key="7">
    <source>
        <dbReference type="Proteomes" id="UP000245921"/>
    </source>
</evidence>
<dbReference type="InterPro" id="IPR036388">
    <property type="entry name" value="WH-like_DNA-bd_sf"/>
</dbReference>